<evidence type="ECO:0000313" key="2">
    <source>
        <dbReference type="Proteomes" id="UP001152795"/>
    </source>
</evidence>
<protein>
    <submittedName>
        <fullName evidence="1">Uncharacterized protein</fullName>
    </submittedName>
</protein>
<proteinExistence type="predicted"/>
<dbReference type="EMBL" id="CACRXK020006585">
    <property type="protein sequence ID" value="CAB4009827.1"/>
    <property type="molecule type" value="Genomic_DNA"/>
</dbReference>
<dbReference type="OrthoDB" id="6068702at2759"/>
<comment type="caution">
    <text evidence="1">The sequence shown here is derived from an EMBL/GenBank/DDBJ whole genome shotgun (WGS) entry which is preliminary data.</text>
</comment>
<dbReference type="AlphaFoldDB" id="A0A7D9IHR3"/>
<sequence>MPFLAEKGFPNSLQYAYQREKSCLDASMSLQEAVLHNIENDSKVYCCFLDSKKAFDTVWISGLFYKLYNFGIQVREEECWTHVGIELCGSFSSTKRALDACRKGKSVMAGLANIGVRPNARKPICGANLWCTIGIPTTLYGCELWNNLTANEIMAMERCKHFNAKRLQGLDLNTRSEAVTGSLGLWSMEVEMDKAKLAFFGRLCHMNAQLISKQIFIARLFSYFTVPVKQRFGLIPDIIRTLEKYNLSCHLTTYINEKIFPSKAAWKMIVYNEIKKLEVEKWKNGICNKQELVFYKEIHTNLEPLYMRRLAKK</sequence>
<keyword evidence="2" id="KW-1185">Reference proteome</keyword>
<name>A0A7D9IHR3_PARCT</name>
<gene>
    <name evidence="1" type="ORF">PACLA_8A029316</name>
</gene>
<reference evidence="1" key="1">
    <citation type="submission" date="2020-04" db="EMBL/GenBank/DDBJ databases">
        <authorList>
            <person name="Alioto T."/>
            <person name="Alioto T."/>
            <person name="Gomez Garrido J."/>
        </authorList>
    </citation>
    <scope>NUCLEOTIDE SEQUENCE</scope>
    <source>
        <strain evidence="1">A484AB</strain>
    </source>
</reference>
<organism evidence="1 2">
    <name type="scientific">Paramuricea clavata</name>
    <name type="common">Red gorgonian</name>
    <name type="synonym">Violescent sea-whip</name>
    <dbReference type="NCBI Taxonomy" id="317549"/>
    <lineage>
        <taxon>Eukaryota</taxon>
        <taxon>Metazoa</taxon>
        <taxon>Cnidaria</taxon>
        <taxon>Anthozoa</taxon>
        <taxon>Octocorallia</taxon>
        <taxon>Malacalcyonacea</taxon>
        <taxon>Plexauridae</taxon>
        <taxon>Paramuricea</taxon>
    </lineage>
</organism>
<dbReference type="Proteomes" id="UP001152795">
    <property type="component" value="Unassembled WGS sequence"/>
</dbReference>
<evidence type="ECO:0000313" key="1">
    <source>
        <dbReference type="EMBL" id="CAB4009827.1"/>
    </source>
</evidence>
<accession>A0A7D9IHR3</accession>